<sequence>MTPVSKPVTPEIALADPEPTNEAETEKEEQVSKIQVIVVPK</sequence>
<dbReference type="Proteomes" id="UP001295469">
    <property type="component" value="Chromosome C08"/>
</dbReference>
<evidence type="ECO:0000313" key="2">
    <source>
        <dbReference type="EMBL" id="CAF2113506.1"/>
    </source>
</evidence>
<evidence type="ECO:0000256" key="1">
    <source>
        <dbReference type="SAM" id="MobiDB-lite"/>
    </source>
</evidence>
<proteinExistence type="predicted"/>
<protein>
    <submittedName>
        <fullName evidence="2">(rape) hypothetical protein</fullName>
    </submittedName>
</protein>
<accession>A0A816UGT4</accession>
<dbReference type="AlphaFoldDB" id="A0A816UGT4"/>
<feature type="non-terminal residue" evidence="2">
    <location>
        <position position="41"/>
    </location>
</feature>
<name>A0A816UGT4_BRANA</name>
<organism evidence="2">
    <name type="scientific">Brassica napus</name>
    <name type="common">Rape</name>
    <dbReference type="NCBI Taxonomy" id="3708"/>
    <lineage>
        <taxon>Eukaryota</taxon>
        <taxon>Viridiplantae</taxon>
        <taxon>Streptophyta</taxon>
        <taxon>Embryophyta</taxon>
        <taxon>Tracheophyta</taxon>
        <taxon>Spermatophyta</taxon>
        <taxon>Magnoliopsida</taxon>
        <taxon>eudicotyledons</taxon>
        <taxon>Gunneridae</taxon>
        <taxon>Pentapetalae</taxon>
        <taxon>rosids</taxon>
        <taxon>malvids</taxon>
        <taxon>Brassicales</taxon>
        <taxon>Brassicaceae</taxon>
        <taxon>Brassiceae</taxon>
        <taxon>Brassica</taxon>
    </lineage>
</organism>
<feature type="region of interest" description="Disordered" evidence="1">
    <location>
        <begin position="1"/>
        <end position="41"/>
    </location>
</feature>
<gene>
    <name evidence="2" type="ORF">DARMORV10_C08P36770.1</name>
</gene>
<reference evidence="2" key="1">
    <citation type="submission" date="2021-01" db="EMBL/GenBank/DDBJ databases">
        <authorList>
            <consortium name="Genoscope - CEA"/>
            <person name="William W."/>
        </authorList>
    </citation>
    <scope>NUCLEOTIDE SEQUENCE</scope>
</reference>
<dbReference type="EMBL" id="HG994372">
    <property type="protein sequence ID" value="CAF2113506.1"/>
    <property type="molecule type" value="Genomic_DNA"/>
</dbReference>